<evidence type="ECO:0000313" key="1">
    <source>
        <dbReference type="EMBL" id="CAH2235023.1"/>
    </source>
</evidence>
<proteinExistence type="predicted"/>
<reference evidence="1" key="1">
    <citation type="submission" date="2022-03" db="EMBL/GenBank/DDBJ databases">
        <authorList>
            <person name="Lindestad O."/>
        </authorList>
    </citation>
    <scope>NUCLEOTIDE SEQUENCE</scope>
</reference>
<name>A0A8S4RDR3_9NEOP</name>
<protein>
    <submittedName>
        <fullName evidence="1">Jg1293 protein</fullName>
    </submittedName>
</protein>
<organism evidence="1 2">
    <name type="scientific">Pararge aegeria aegeria</name>
    <dbReference type="NCBI Taxonomy" id="348720"/>
    <lineage>
        <taxon>Eukaryota</taxon>
        <taxon>Metazoa</taxon>
        <taxon>Ecdysozoa</taxon>
        <taxon>Arthropoda</taxon>
        <taxon>Hexapoda</taxon>
        <taxon>Insecta</taxon>
        <taxon>Pterygota</taxon>
        <taxon>Neoptera</taxon>
        <taxon>Endopterygota</taxon>
        <taxon>Lepidoptera</taxon>
        <taxon>Glossata</taxon>
        <taxon>Ditrysia</taxon>
        <taxon>Papilionoidea</taxon>
        <taxon>Nymphalidae</taxon>
        <taxon>Satyrinae</taxon>
        <taxon>Satyrini</taxon>
        <taxon>Parargina</taxon>
        <taxon>Pararge</taxon>
    </lineage>
</organism>
<dbReference type="EMBL" id="CAKXAJ010025107">
    <property type="protein sequence ID" value="CAH2235023.1"/>
    <property type="molecule type" value="Genomic_DNA"/>
</dbReference>
<keyword evidence="2" id="KW-1185">Reference proteome</keyword>
<accession>A0A8S4RDR3</accession>
<sequence>MYWPFKMRHFRDSLRSLLRRYENLSTCVTGNNDKTPPKVAAINRRCGSLQRTCQWPECRDNNLDTMHRLSVDE</sequence>
<evidence type="ECO:0000313" key="2">
    <source>
        <dbReference type="Proteomes" id="UP000838756"/>
    </source>
</evidence>
<dbReference type="AlphaFoldDB" id="A0A8S4RDR3"/>
<gene>
    <name evidence="1" type="primary">jg1293</name>
    <name evidence="1" type="ORF">PAEG_LOCUS12713</name>
</gene>
<dbReference type="Proteomes" id="UP000838756">
    <property type="component" value="Unassembled WGS sequence"/>
</dbReference>
<comment type="caution">
    <text evidence="1">The sequence shown here is derived from an EMBL/GenBank/DDBJ whole genome shotgun (WGS) entry which is preliminary data.</text>
</comment>